<dbReference type="InterPro" id="IPR013324">
    <property type="entry name" value="RNA_pol_sigma_r3/r4-like"/>
</dbReference>
<dbReference type="InterPro" id="IPR016371">
    <property type="entry name" value="RNA_pol_sigma-H_factor"/>
</dbReference>
<keyword evidence="2" id="KW-0731">Sigma factor</keyword>
<dbReference type="SUPFAM" id="SSF88659">
    <property type="entry name" value="Sigma3 and sigma4 domains of RNA polymerase sigma factors"/>
    <property type="match status" value="1"/>
</dbReference>
<reference evidence="7" key="1">
    <citation type="submission" date="2020-10" db="EMBL/GenBank/DDBJ databases">
        <authorList>
            <person name="Gilroy R."/>
        </authorList>
    </citation>
    <scope>NUCLEOTIDE SEQUENCE</scope>
    <source>
        <strain evidence="7">CHK197-8231</strain>
    </source>
</reference>
<keyword evidence="1" id="KW-0805">Transcription regulation</keyword>
<dbReference type="Gene3D" id="1.10.10.10">
    <property type="entry name" value="Winged helix-like DNA-binding domain superfamily/Winged helix DNA-binding domain"/>
    <property type="match status" value="1"/>
</dbReference>
<dbReference type="PANTHER" id="PTHR30385">
    <property type="entry name" value="SIGMA FACTOR F FLAGELLAR"/>
    <property type="match status" value="1"/>
</dbReference>
<sequence length="205" mass="24287">MEYKDYNDNELLWYVAEKNEAALDILYKKYEPFIINFAKKMFEYCKYSGLEMNDLVQEGMLGLNDAITKFNDQKNVTFYTFAKTCIERKIISCVVSTRRLKHRILNESISYETDLKDDGGTLEYLLRDNKHNPENMLLHTENEKKIIELTKESLTDFEQQVFELKISNFSYKEIAEILDKDKKSIDNALQRIKTKMKKVLNTIDE</sequence>
<dbReference type="InterPro" id="IPR036388">
    <property type="entry name" value="WH-like_DNA-bd_sf"/>
</dbReference>
<dbReference type="EMBL" id="DVML01000003">
    <property type="protein sequence ID" value="HIU22010.1"/>
    <property type="molecule type" value="Genomic_DNA"/>
</dbReference>
<gene>
    <name evidence="7" type="ORF">IAD49_00290</name>
</gene>
<feature type="domain" description="RNA polymerase sigma-70 region 2" evidence="5">
    <location>
        <begin position="26"/>
        <end position="93"/>
    </location>
</feature>
<dbReference type="GO" id="GO:0006352">
    <property type="term" value="P:DNA-templated transcription initiation"/>
    <property type="evidence" value="ECO:0007669"/>
    <property type="project" value="InterPro"/>
</dbReference>
<dbReference type="PIRSF" id="PIRSF002939">
    <property type="entry name" value="RNA_polymerase_sigma-H_factor"/>
    <property type="match status" value="1"/>
</dbReference>
<name>A0A9D1L2U5_9BACT</name>
<evidence type="ECO:0000313" key="8">
    <source>
        <dbReference type="Proteomes" id="UP000824087"/>
    </source>
</evidence>
<evidence type="ECO:0000256" key="4">
    <source>
        <dbReference type="ARBA" id="ARBA00023163"/>
    </source>
</evidence>
<keyword evidence="3" id="KW-0238">DNA-binding</keyword>
<evidence type="ECO:0000259" key="6">
    <source>
        <dbReference type="Pfam" id="PF08281"/>
    </source>
</evidence>
<comment type="caution">
    <text evidence="7">The sequence shown here is derived from an EMBL/GenBank/DDBJ whole genome shotgun (WGS) entry which is preliminary data.</text>
</comment>
<dbReference type="InterPro" id="IPR014284">
    <property type="entry name" value="RNA_pol_sigma-70_dom"/>
</dbReference>
<evidence type="ECO:0000256" key="2">
    <source>
        <dbReference type="ARBA" id="ARBA00023082"/>
    </source>
</evidence>
<dbReference type="Pfam" id="PF08281">
    <property type="entry name" value="Sigma70_r4_2"/>
    <property type="match status" value="1"/>
</dbReference>
<dbReference type="Gene3D" id="1.10.1740.10">
    <property type="match status" value="1"/>
</dbReference>
<dbReference type="PANTHER" id="PTHR30385:SF1">
    <property type="entry name" value="RNA POLYMERASE SIGMA-H FACTOR"/>
    <property type="match status" value="1"/>
</dbReference>
<dbReference type="SUPFAM" id="SSF88946">
    <property type="entry name" value="Sigma2 domain of RNA polymerase sigma factors"/>
    <property type="match status" value="1"/>
</dbReference>
<feature type="domain" description="RNA polymerase sigma factor 70 region 4 type 2" evidence="6">
    <location>
        <begin position="152"/>
        <end position="196"/>
    </location>
</feature>
<dbReference type="GO" id="GO:0016987">
    <property type="term" value="F:sigma factor activity"/>
    <property type="evidence" value="ECO:0007669"/>
    <property type="project" value="UniProtKB-KW"/>
</dbReference>
<dbReference type="InterPro" id="IPR007627">
    <property type="entry name" value="RNA_pol_sigma70_r2"/>
</dbReference>
<organism evidence="7 8">
    <name type="scientific">Candidatus Fimihabitans intestinipullorum</name>
    <dbReference type="NCBI Taxonomy" id="2840820"/>
    <lineage>
        <taxon>Bacteria</taxon>
        <taxon>Bacillati</taxon>
        <taxon>Mycoplasmatota</taxon>
        <taxon>Mycoplasmatota incertae sedis</taxon>
        <taxon>Candidatus Fimihabitans</taxon>
    </lineage>
</organism>
<accession>A0A9D1L2U5</accession>
<dbReference type="NCBIfam" id="TIGR02937">
    <property type="entry name" value="sigma70-ECF"/>
    <property type="match status" value="1"/>
</dbReference>
<reference evidence="7" key="2">
    <citation type="journal article" date="2021" name="PeerJ">
        <title>Extensive microbial diversity within the chicken gut microbiome revealed by metagenomics and culture.</title>
        <authorList>
            <person name="Gilroy R."/>
            <person name="Ravi A."/>
            <person name="Getino M."/>
            <person name="Pursley I."/>
            <person name="Horton D.L."/>
            <person name="Alikhan N.F."/>
            <person name="Baker D."/>
            <person name="Gharbi K."/>
            <person name="Hall N."/>
            <person name="Watson M."/>
            <person name="Adriaenssens E.M."/>
            <person name="Foster-Nyarko E."/>
            <person name="Jarju S."/>
            <person name="Secka A."/>
            <person name="Antonio M."/>
            <person name="Oren A."/>
            <person name="Chaudhuri R.R."/>
            <person name="La Ragione R."/>
            <person name="Hildebrand F."/>
            <person name="Pallen M.J."/>
        </authorList>
    </citation>
    <scope>NUCLEOTIDE SEQUENCE</scope>
    <source>
        <strain evidence="7">CHK197-8231</strain>
    </source>
</reference>
<evidence type="ECO:0000256" key="1">
    <source>
        <dbReference type="ARBA" id="ARBA00023015"/>
    </source>
</evidence>
<evidence type="ECO:0000259" key="5">
    <source>
        <dbReference type="Pfam" id="PF04542"/>
    </source>
</evidence>
<keyword evidence="4" id="KW-0804">Transcription</keyword>
<protein>
    <submittedName>
        <fullName evidence="7">Sigma-70 family RNA polymerase sigma factor</fullName>
    </submittedName>
</protein>
<evidence type="ECO:0000313" key="7">
    <source>
        <dbReference type="EMBL" id="HIU22010.1"/>
    </source>
</evidence>
<dbReference type="InterPro" id="IPR013325">
    <property type="entry name" value="RNA_pol_sigma_r2"/>
</dbReference>
<dbReference type="Proteomes" id="UP000824087">
    <property type="component" value="Unassembled WGS sequence"/>
</dbReference>
<dbReference type="GO" id="GO:0003677">
    <property type="term" value="F:DNA binding"/>
    <property type="evidence" value="ECO:0007669"/>
    <property type="project" value="UniProtKB-KW"/>
</dbReference>
<dbReference type="Pfam" id="PF04542">
    <property type="entry name" value="Sigma70_r2"/>
    <property type="match status" value="1"/>
</dbReference>
<proteinExistence type="predicted"/>
<evidence type="ECO:0000256" key="3">
    <source>
        <dbReference type="ARBA" id="ARBA00023125"/>
    </source>
</evidence>
<dbReference type="InterPro" id="IPR013249">
    <property type="entry name" value="RNA_pol_sigma70_r4_t2"/>
</dbReference>
<dbReference type="AlphaFoldDB" id="A0A9D1L2U5"/>